<organism evidence="2 4">
    <name type="scientific">Pseudomonas tohonis</name>
    <dbReference type="NCBI Taxonomy" id="2725477"/>
    <lineage>
        <taxon>Bacteria</taxon>
        <taxon>Pseudomonadati</taxon>
        <taxon>Pseudomonadota</taxon>
        <taxon>Gammaproteobacteria</taxon>
        <taxon>Pseudomonadales</taxon>
        <taxon>Pseudomonadaceae</taxon>
        <taxon>Pseudomonas</taxon>
    </lineage>
</organism>
<proteinExistence type="predicted"/>
<reference evidence="2 4" key="1">
    <citation type="submission" date="2020-05" db="EMBL/GenBank/DDBJ databases">
        <title>Characterization of novel class B3 metallo-beta-lactamase from novel Pseudomonas species.</title>
        <authorList>
            <person name="Yamada K."/>
            <person name="Aoki K."/>
            <person name="Ishii Y."/>
        </authorList>
    </citation>
    <scope>NUCLEOTIDE SEQUENCE [LARGE SCALE GENOMIC DNA]</scope>
    <source>
        <strain evidence="2 4">TUM18999</strain>
        <strain evidence="3 5">TUM20286</strain>
    </source>
</reference>
<dbReference type="Pfam" id="PF06527">
    <property type="entry name" value="TniQ"/>
    <property type="match status" value="1"/>
</dbReference>
<dbReference type="EMBL" id="AP023189">
    <property type="protein sequence ID" value="BCG27939.1"/>
    <property type="molecule type" value="Genomic_DNA"/>
</dbReference>
<accession>A0A6J4EF08</accession>
<dbReference type="Proteomes" id="UP000509383">
    <property type="component" value="Chromosome"/>
</dbReference>
<dbReference type="AlphaFoldDB" id="A0A6J4EF08"/>
<evidence type="ECO:0000259" key="1">
    <source>
        <dbReference type="Pfam" id="PF06527"/>
    </source>
</evidence>
<gene>
    <name evidence="2" type="ORF">TUM18999_61300</name>
    <name evidence="3" type="ORF">TUM20286_23030</name>
</gene>
<name>A0A6J4EF08_9PSED</name>
<evidence type="ECO:0000313" key="4">
    <source>
        <dbReference type="Proteomes" id="UP000509383"/>
    </source>
</evidence>
<protein>
    <recommendedName>
        <fullName evidence="1">TniQ domain-containing protein</fullName>
    </recommendedName>
</protein>
<evidence type="ECO:0000313" key="2">
    <source>
        <dbReference type="EMBL" id="BCG27939.1"/>
    </source>
</evidence>
<dbReference type="InterPro" id="IPR009492">
    <property type="entry name" value="TniQ"/>
</dbReference>
<evidence type="ECO:0000313" key="3">
    <source>
        <dbReference type="EMBL" id="GJN52551.1"/>
    </source>
</evidence>
<keyword evidence="5" id="KW-1185">Reference proteome</keyword>
<dbReference type="EMBL" id="BQKM01000004">
    <property type="protein sequence ID" value="GJN52551.1"/>
    <property type="molecule type" value="Genomic_DNA"/>
</dbReference>
<evidence type="ECO:0000313" key="5">
    <source>
        <dbReference type="Proteomes" id="UP001054892"/>
    </source>
</evidence>
<dbReference type="KEGG" id="ptw:TUM18999_61300"/>
<dbReference type="Proteomes" id="UP001054892">
    <property type="component" value="Unassembled WGS sequence"/>
</dbReference>
<feature type="domain" description="TniQ" evidence="1">
    <location>
        <begin position="4"/>
        <end position="143"/>
    </location>
</feature>
<sequence length="327" mass="37963">MQLKLLPDEALDSFLSRNFVYAQRWRDTSINKWYAFGGVGHWTVSKISNLADMLGVAGRGGDCYLYHYHTNYYRAIFAQEDLSWGYPPERFSASAVRLVAAQKNVKLCPACLQSDYEKNGFIYWRRSHQGFDIAVCAQHNIKLVSACGGCHKPYLIYRHFFETPWTTCECGFSVLDLKPEANNDLAEWKLSKFVIDLFSYKYQLKQDQLAGLIKRRLFALGLVDQENIKLKFQHSMNDVHYDVFSWNCLQIIEFGKFKVWGLPYVLAAIFDDFNDFANTVVKDDVERCHIYRQFFRYCANYINFIAAGPIYHADETIPPSRSKTLLS</sequence>